<dbReference type="EMBL" id="KN833757">
    <property type="protein sequence ID" value="KIK20959.1"/>
    <property type="molecule type" value="Genomic_DNA"/>
</dbReference>
<dbReference type="STRING" id="765257.A0A0C9Z491"/>
<organism evidence="1 2">
    <name type="scientific">Pisolithus microcarpus 441</name>
    <dbReference type="NCBI Taxonomy" id="765257"/>
    <lineage>
        <taxon>Eukaryota</taxon>
        <taxon>Fungi</taxon>
        <taxon>Dikarya</taxon>
        <taxon>Basidiomycota</taxon>
        <taxon>Agaricomycotina</taxon>
        <taxon>Agaricomycetes</taxon>
        <taxon>Agaricomycetidae</taxon>
        <taxon>Boletales</taxon>
        <taxon>Sclerodermatineae</taxon>
        <taxon>Pisolithaceae</taxon>
        <taxon>Pisolithus</taxon>
    </lineage>
</organism>
<dbReference type="HOGENOM" id="CLU_037154_0_0_1"/>
<proteinExistence type="predicted"/>
<sequence length="428" mass="48519">MEKTTLPSCVTCTPHNLGSHSHGKLKADQWHTACLVNLVITLCRLWGGANASQKNQSLLQNYLSLVIAIRWATTHTTSNYHTEVVKQFLVYYIHSTLEIFGARALVYNNHASLHVPKCLSAYGPAHGWWAFPFEQYNGVLQHISTNSKIGQMEYTMLKAFCQGSNLRAMLSKDNSLGSLQVLRTAFKRFFPSTSSILQTDIDHSNLNGTNSDIAEITDSVGKLPMLSTTTYDHLLDCLNKGMVPRMYLSYQDKPRPHTWAIQPHAQEKHPVKYQGVTYSCSSKHLGNSRILFHLANETLQRTGAIQQIFVHQRHGPSNTLMTEFFYVVRQYQELSDAQAAYDPYRQFPLLFIRLCHDKLTAEEQVIWNQNIVCHFAGCPYESKEFPGKFLVVLSLDKASYPCLEGHDTDHMYSGIIQCLSHCSLSECH</sequence>
<gene>
    <name evidence="1" type="ORF">PISMIDRAFT_104782</name>
</gene>
<evidence type="ECO:0000313" key="1">
    <source>
        <dbReference type="EMBL" id="KIK20959.1"/>
    </source>
</evidence>
<dbReference type="AlphaFoldDB" id="A0A0C9Z491"/>
<name>A0A0C9Z491_9AGAM</name>
<reference evidence="1 2" key="1">
    <citation type="submission" date="2014-04" db="EMBL/GenBank/DDBJ databases">
        <authorList>
            <consortium name="DOE Joint Genome Institute"/>
            <person name="Kuo A."/>
            <person name="Kohler A."/>
            <person name="Costa M.D."/>
            <person name="Nagy L.G."/>
            <person name="Floudas D."/>
            <person name="Copeland A."/>
            <person name="Barry K.W."/>
            <person name="Cichocki N."/>
            <person name="Veneault-Fourrey C."/>
            <person name="LaButti K."/>
            <person name="Lindquist E.A."/>
            <person name="Lipzen A."/>
            <person name="Lundell T."/>
            <person name="Morin E."/>
            <person name="Murat C."/>
            <person name="Sun H."/>
            <person name="Tunlid A."/>
            <person name="Henrissat B."/>
            <person name="Grigoriev I.V."/>
            <person name="Hibbett D.S."/>
            <person name="Martin F."/>
            <person name="Nordberg H.P."/>
            <person name="Cantor M.N."/>
            <person name="Hua S.X."/>
        </authorList>
    </citation>
    <scope>NUCLEOTIDE SEQUENCE [LARGE SCALE GENOMIC DNA]</scope>
    <source>
        <strain evidence="1 2">441</strain>
    </source>
</reference>
<keyword evidence="2" id="KW-1185">Reference proteome</keyword>
<accession>A0A0C9Z491</accession>
<protein>
    <submittedName>
        <fullName evidence="1">Uncharacterized protein</fullName>
    </submittedName>
</protein>
<dbReference type="OrthoDB" id="3269001at2759"/>
<evidence type="ECO:0000313" key="2">
    <source>
        <dbReference type="Proteomes" id="UP000054018"/>
    </source>
</evidence>
<dbReference type="Proteomes" id="UP000054018">
    <property type="component" value="Unassembled WGS sequence"/>
</dbReference>
<reference evidence="2" key="2">
    <citation type="submission" date="2015-01" db="EMBL/GenBank/DDBJ databases">
        <title>Evolutionary Origins and Diversification of the Mycorrhizal Mutualists.</title>
        <authorList>
            <consortium name="DOE Joint Genome Institute"/>
            <consortium name="Mycorrhizal Genomics Consortium"/>
            <person name="Kohler A."/>
            <person name="Kuo A."/>
            <person name="Nagy L.G."/>
            <person name="Floudas D."/>
            <person name="Copeland A."/>
            <person name="Barry K.W."/>
            <person name="Cichocki N."/>
            <person name="Veneault-Fourrey C."/>
            <person name="LaButti K."/>
            <person name="Lindquist E.A."/>
            <person name="Lipzen A."/>
            <person name="Lundell T."/>
            <person name="Morin E."/>
            <person name="Murat C."/>
            <person name="Riley R."/>
            <person name="Ohm R."/>
            <person name="Sun H."/>
            <person name="Tunlid A."/>
            <person name="Henrissat B."/>
            <person name="Grigoriev I.V."/>
            <person name="Hibbett D.S."/>
            <person name="Martin F."/>
        </authorList>
    </citation>
    <scope>NUCLEOTIDE SEQUENCE [LARGE SCALE GENOMIC DNA]</scope>
    <source>
        <strain evidence="2">441</strain>
    </source>
</reference>